<sequence>MTNTRSEVLHWLLIPLAVMVCTSTSGLQGRFEEPILAGFTIFVTAVHVHYGVCVGKQLSQHFNIYIFSLKKYTK</sequence>
<name>A0ACB8FDA5_9SAUR</name>
<evidence type="ECO:0000313" key="2">
    <source>
        <dbReference type="Proteomes" id="UP000827872"/>
    </source>
</evidence>
<dbReference type="EMBL" id="CM037622">
    <property type="protein sequence ID" value="KAH8003375.1"/>
    <property type="molecule type" value="Genomic_DNA"/>
</dbReference>
<proteinExistence type="predicted"/>
<gene>
    <name evidence="1" type="ORF">K3G42_017798</name>
</gene>
<reference evidence="1" key="1">
    <citation type="submission" date="2021-08" db="EMBL/GenBank/DDBJ databases">
        <title>The first chromosome-level gecko genome reveals the dynamic sex chromosomes of Neotropical dwarf geckos (Sphaerodactylidae: Sphaerodactylus).</title>
        <authorList>
            <person name="Pinto B.J."/>
            <person name="Keating S.E."/>
            <person name="Gamble T."/>
        </authorList>
    </citation>
    <scope>NUCLEOTIDE SEQUENCE</scope>
    <source>
        <strain evidence="1">TG3544</strain>
    </source>
</reference>
<evidence type="ECO:0000313" key="1">
    <source>
        <dbReference type="EMBL" id="KAH8003375.1"/>
    </source>
</evidence>
<keyword evidence="2" id="KW-1185">Reference proteome</keyword>
<accession>A0ACB8FDA5</accession>
<comment type="caution">
    <text evidence="1">The sequence shown here is derived from an EMBL/GenBank/DDBJ whole genome shotgun (WGS) entry which is preliminary data.</text>
</comment>
<dbReference type="Proteomes" id="UP000827872">
    <property type="component" value="Linkage Group LG09"/>
</dbReference>
<organism evidence="1 2">
    <name type="scientific">Sphaerodactylus townsendi</name>
    <dbReference type="NCBI Taxonomy" id="933632"/>
    <lineage>
        <taxon>Eukaryota</taxon>
        <taxon>Metazoa</taxon>
        <taxon>Chordata</taxon>
        <taxon>Craniata</taxon>
        <taxon>Vertebrata</taxon>
        <taxon>Euteleostomi</taxon>
        <taxon>Lepidosauria</taxon>
        <taxon>Squamata</taxon>
        <taxon>Bifurcata</taxon>
        <taxon>Gekkota</taxon>
        <taxon>Sphaerodactylidae</taxon>
        <taxon>Sphaerodactylus</taxon>
    </lineage>
</organism>
<protein>
    <submittedName>
        <fullName evidence="1">Uncharacterized protein</fullName>
    </submittedName>
</protein>